<dbReference type="PANTHER" id="PTHR11405:SF53">
    <property type="entry name" value="CARBAMOYL-PHOSPHATE SYNTHASE [AMMONIA], MITOCHONDRIAL"/>
    <property type="match status" value="1"/>
</dbReference>
<evidence type="ECO:0000256" key="5">
    <source>
        <dbReference type="ARBA" id="ARBA00022605"/>
    </source>
</evidence>
<keyword evidence="18" id="KW-1185">Reference proteome</keyword>
<evidence type="ECO:0000256" key="3">
    <source>
        <dbReference type="ARBA" id="ARBA00022571"/>
    </source>
</evidence>
<keyword evidence="5" id="KW-0028">Amino-acid biosynthesis</keyword>
<dbReference type="AlphaFoldDB" id="A0AAW5E2U7"/>
<dbReference type="GO" id="GO:0006526">
    <property type="term" value="P:L-arginine biosynthetic process"/>
    <property type="evidence" value="ECO:0007669"/>
    <property type="project" value="UniProtKB-KW"/>
</dbReference>
<dbReference type="GO" id="GO:0005524">
    <property type="term" value="F:ATP binding"/>
    <property type="evidence" value="ECO:0007669"/>
    <property type="project" value="UniProtKB-UniRule"/>
</dbReference>
<keyword evidence="4" id="KW-0436">Ligase</keyword>
<evidence type="ECO:0000256" key="8">
    <source>
        <dbReference type="ARBA" id="ARBA00022741"/>
    </source>
</evidence>
<evidence type="ECO:0000256" key="9">
    <source>
        <dbReference type="ARBA" id="ARBA00022840"/>
    </source>
</evidence>
<keyword evidence="3" id="KW-0055">Arginine biosynthesis</keyword>
<dbReference type="InterPro" id="IPR005483">
    <property type="entry name" value="CPSase_dom"/>
</dbReference>
<dbReference type="Pfam" id="PF25596">
    <property type="entry name" value="CPSase_L_D1"/>
    <property type="match status" value="2"/>
</dbReference>
<dbReference type="NCBIfam" id="NF003671">
    <property type="entry name" value="PRK05294.1"/>
    <property type="match status" value="1"/>
</dbReference>
<dbReference type="InterPro" id="IPR013815">
    <property type="entry name" value="ATP_grasp_subdomain_1"/>
</dbReference>
<keyword evidence="7" id="KW-0677">Repeat</keyword>
<evidence type="ECO:0000256" key="7">
    <source>
        <dbReference type="ARBA" id="ARBA00022737"/>
    </source>
</evidence>
<name>A0AAW5E2U7_9BACI</name>
<comment type="caution">
    <text evidence="17">The sequence shown here is derived from an EMBL/GenBank/DDBJ whole genome shotgun (WGS) entry which is preliminary data.</text>
</comment>
<organism evidence="17 18">
    <name type="scientific">Fredinandcohnia quinoae</name>
    <dbReference type="NCBI Taxonomy" id="2918902"/>
    <lineage>
        <taxon>Bacteria</taxon>
        <taxon>Bacillati</taxon>
        <taxon>Bacillota</taxon>
        <taxon>Bacilli</taxon>
        <taxon>Bacillales</taxon>
        <taxon>Bacillaceae</taxon>
        <taxon>Fredinandcohnia</taxon>
    </lineage>
</organism>
<keyword evidence="11" id="KW-0665">Pyrimidine biosynthesis</keyword>
<dbReference type="InterPro" id="IPR005479">
    <property type="entry name" value="CPAse_ATP-bd"/>
</dbReference>
<gene>
    <name evidence="17" type="ORF">MJG50_11085</name>
</gene>
<evidence type="ECO:0000313" key="17">
    <source>
        <dbReference type="EMBL" id="MCH1625874.1"/>
    </source>
</evidence>
<dbReference type="SUPFAM" id="SSF48108">
    <property type="entry name" value="Carbamoyl phosphate synthetase, large subunit connection domain"/>
    <property type="match status" value="1"/>
</dbReference>
<comment type="pathway">
    <text evidence="1">Amino-acid biosynthesis; L-arginine biosynthesis; carbamoyl phosphate from bicarbonate: step 1/1.</text>
</comment>
<evidence type="ECO:0000259" key="16">
    <source>
        <dbReference type="PROSITE" id="PS50975"/>
    </source>
</evidence>
<dbReference type="Gene3D" id="3.30.470.20">
    <property type="entry name" value="ATP-grasp fold, B domain"/>
    <property type="match status" value="2"/>
</dbReference>
<accession>A0AAW5E2U7</accession>
<dbReference type="InterPro" id="IPR005480">
    <property type="entry name" value="CPSase_lsu_oligo"/>
</dbReference>
<evidence type="ECO:0000256" key="6">
    <source>
        <dbReference type="ARBA" id="ARBA00022723"/>
    </source>
</evidence>
<evidence type="ECO:0000256" key="12">
    <source>
        <dbReference type="ARBA" id="ARBA00023211"/>
    </source>
</evidence>
<dbReference type="FunFam" id="3.40.50.20:FF:000001">
    <property type="entry name" value="Carbamoyl-phosphate synthase large chain"/>
    <property type="match status" value="2"/>
</dbReference>
<dbReference type="SUPFAM" id="SSF52440">
    <property type="entry name" value="PreATP-grasp domain"/>
    <property type="match status" value="2"/>
</dbReference>
<feature type="domain" description="ATP-grasp" evidence="16">
    <location>
        <begin position="133"/>
        <end position="327"/>
    </location>
</feature>
<dbReference type="PROSITE" id="PS00867">
    <property type="entry name" value="CPSASE_2"/>
    <property type="match status" value="1"/>
</dbReference>
<evidence type="ECO:0000256" key="10">
    <source>
        <dbReference type="ARBA" id="ARBA00022842"/>
    </source>
</evidence>
<evidence type="ECO:0000256" key="1">
    <source>
        <dbReference type="ARBA" id="ARBA00005077"/>
    </source>
</evidence>
<comment type="catalytic activity">
    <reaction evidence="13">
        <text>hydrogencarbonate + NH4(+) + 2 ATP = carbamoyl phosphate + 2 ADP + phosphate + 2 H(+)</text>
        <dbReference type="Rhea" id="RHEA:18029"/>
        <dbReference type="ChEBI" id="CHEBI:15378"/>
        <dbReference type="ChEBI" id="CHEBI:17544"/>
        <dbReference type="ChEBI" id="CHEBI:28938"/>
        <dbReference type="ChEBI" id="CHEBI:30616"/>
        <dbReference type="ChEBI" id="CHEBI:43474"/>
        <dbReference type="ChEBI" id="CHEBI:58228"/>
        <dbReference type="ChEBI" id="CHEBI:456216"/>
        <dbReference type="EC" id="6.3.4.16"/>
    </reaction>
</comment>
<dbReference type="PROSITE" id="PS00866">
    <property type="entry name" value="CPSASE_1"/>
    <property type="match status" value="2"/>
</dbReference>
<dbReference type="SMART" id="SM01096">
    <property type="entry name" value="CPSase_L_D3"/>
    <property type="match status" value="1"/>
</dbReference>
<dbReference type="InterPro" id="IPR006275">
    <property type="entry name" value="CPSase_lsu"/>
</dbReference>
<dbReference type="GO" id="GO:0004088">
    <property type="term" value="F:carbamoyl-phosphate synthase (glutamine-hydrolyzing) activity"/>
    <property type="evidence" value="ECO:0007669"/>
    <property type="project" value="UniProtKB-EC"/>
</dbReference>
<dbReference type="Pfam" id="PF02786">
    <property type="entry name" value="CPSase_L_D2"/>
    <property type="match status" value="2"/>
</dbReference>
<dbReference type="NCBIfam" id="TIGR01369">
    <property type="entry name" value="CPSaseII_lrg"/>
    <property type="match status" value="1"/>
</dbReference>
<dbReference type="GO" id="GO:0006221">
    <property type="term" value="P:pyrimidine nucleotide biosynthetic process"/>
    <property type="evidence" value="ECO:0007669"/>
    <property type="project" value="UniProtKB-KW"/>
</dbReference>
<dbReference type="GO" id="GO:0004087">
    <property type="term" value="F:carbamoyl-phosphate synthase (ammonia) activity"/>
    <property type="evidence" value="ECO:0007669"/>
    <property type="project" value="UniProtKB-EC"/>
</dbReference>
<comment type="similarity">
    <text evidence="2">Belongs to the CarB family.</text>
</comment>
<evidence type="ECO:0000256" key="11">
    <source>
        <dbReference type="ARBA" id="ARBA00022975"/>
    </source>
</evidence>
<evidence type="ECO:0000256" key="14">
    <source>
        <dbReference type="ARBA" id="ARBA00048816"/>
    </source>
</evidence>
<comment type="catalytic activity">
    <reaction evidence="14">
        <text>hydrogencarbonate + L-glutamine + 2 ATP + H2O = carbamoyl phosphate + L-glutamate + 2 ADP + phosphate + 2 H(+)</text>
        <dbReference type="Rhea" id="RHEA:18633"/>
        <dbReference type="ChEBI" id="CHEBI:15377"/>
        <dbReference type="ChEBI" id="CHEBI:15378"/>
        <dbReference type="ChEBI" id="CHEBI:17544"/>
        <dbReference type="ChEBI" id="CHEBI:29985"/>
        <dbReference type="ChEBI" id="CHEBI:30616"/>
        <dbReference type="ChEBI" id="CHEBI:43474"/>
        <dbReference type="ChEBI" id="CHEBI:58228"/>
        <dbReference type="ChEBI" id="CHEBI:58359"/>
        <dbReference type="ChEBI" id="CHEBI:456216"/>
        <dbReference type="EC" id="6.3.5.5"/>
    </reaction>
</comment>
<evidence type="ECO:0000256" key="2">
    <source>
        <dbReference type="ARBA" id="ARBA00009799"/>
    </source>
</evidence>
<dbReference type="GO" id="GO:0046872">
    <property type="term" value="F:metal ion binding"/>
    <property type="evidence" value="ECO:0007669"/>
    <property type="project" value="UniProtKB-KW"/>
</dbReference>
<dbReference type="GO" id="GO:0005737">
    <property type="term" value="C:cytoplasm"/>
    <property type="evidence" value="ECO:0007669"/>
    <property type="project" value="TreeGrafter"/>
</dbReference>
<dbReference type="Pfam" id="PF02787">
    <property type="entry name" value="CPSase_L_D3"/>
    <property type="match status" value="1"/>
</dbReference>
<dbReference type="PROSITE" id="PS50975">
    <property type="entry name" value="ATP_GRASP"/>
    <property type="match status" value="2"/>
</dbReference>
<reference evidence="17" key="1">
    <citation type="submission" date="2022-02" db="EMBL/GenBank/DDBJ databases">
        <title>Fredinandcohnia quinoae sp. nov. isolated from Chenopodium quinoa seeds.</title>
        <authorList>
            <person name="Saati-Santamaria Z."/>
            <person name="Flores-Felix J.D."/>
            <person name="Igual J.M."/>
            <person name="Velazquez E."/>
            <person name="Garcia-Fraile P."/>
            <person name="Martinez-Molina E."/>
        </authorList>
    </citation>
    <scope>NUCLEOTIDE SEQUENCE</scope>
    <source>
        <strain evidence="17">SECRCQ15</strain>
    </source>
</reference>
<dbReference type="RefSeq" id="WP_240255750.1">
    <property type="nucleotide sequence ID" value="NZ_JAKTTI010000015.1"/>
</dbReference>
<dbReference type="InterPro" id="IPR016185">
    <property type="entry name" value="PreATP-grasp_dom_sf"/>
</dbReference>
<dbReference type="InterPro" id="IPR036897">
    <property type="entry name" value="CarbamoylP_synth_lsu_oligo_sf"/>
</dbReference>
<dbReference type="PRINTS" id="PR00098">
    <property type="entry name" value="CPSASE"/>
</dbReference>
<evidence type="ECO:0000256" key="4">
    <source>
        <dbReference type="ARBA" id="ARBA00022598"/>
    </source>
</evidence>
<evidence type="ECO:0000313" key="18">
    <source>
        <dbReference type="Proteomes" id="UP001431131"/>
    </source>
</evidence>
<keyword evidence="10" id="KW-0460">Magnesium</keyword>
<dbReference type="InterPro" id="IPR058047">
    <property type="entry name" value="CPSase_preATP-grasp"/>
</dbReference>
<protein>
    <submittedName>
        <fullName evidence="17">Carbamoyl phosphate synthase large subunit</fullName>
    </submittedName>
</protein>
<dbReference type="Gene3D" id="1.10.1030.10">
    <property type="entry name" value="Carbamoyl-phosphate synthetase, large subunit oligomerisation domain"/>
    <property type="match status" value="1"/>
</dbReference>
<dbReference type="SUPFAM" id="SSF56059">
    <property type="entry name" value="Glutathione synthetase ATP-binding domain-like"/>
    <property type="match status" value="2"/>
</dbReference>
<dbReference type="Gene3D" id="3.30.1490.20">
    <property type="entry name" value="ATP-grasp fold, A domain"/>
    <property type="match status" value="1"/>
</dbReference>
<feature type="domain" description="ATP-grasp" evidence="16">
    <location>
        <begin position="670"/>
        <end position="858"/>
    </location>
</feature>
<proteinExistence type="inferred from homology"/>
<dbReference type="NCBIfam" id="NF009455">
    <property type="entry name" value="PRK12815.1"/>
    <property type="match status" value="1"/>
</dbReference>
<dbReference type="PANTHER" id="PTHR11405">
    <property type="entry name" value="CARBAMOYLTRANSFERASE FAMILY MEMBER"/>
    <property type="match status" value="1"/>
</dbReference>
<keyword evidence="8 15" id="KW-0547">Nucleotide-binding</keyword>
<evidence type="ECO:0000256" key="15">
    <source>
        <dbReference type="PROSITE-ProRule" id="PRU00409"/>
    </source>
</evidence>
<dbReference type="GO" id="GO:0006541">
    <property type="term" value="P:glutamine metabolic process"/>
    <property type="evidence" value="ECO:0007669"/>
    <property type="project" value="TreeGrafter"/>
</dbReference>
<sequence length="1045" mass="116387">MPKNTSIQSILIIGSGPIVIGQAAEFDYSGTQGCRALKEEGYKIILVNNNPATIMTDEVNADVVYFEPLTLNSLEQIIEKERPDALLPTIGGQTGLNLAFQLHEKGILDKYNVNVIGTSIDAIKKGEDREAFRNLMYELNEPVPSSLIVTNTTEAVSFTKDTGFPVIVRPAYTLGGTGGGIAKNIEELIQLTSNGLSESPISQCLIEKSISGLKEIEFEVIRDEKNNCMTICTMENIDPVGIHTGDSIVVAPAQTLTNDELEMLRVSSMKIISELGIVGGCNIQFALDSITKNYYLIEVNPRVSRSSALASKATGFPIAKITAKLAVGYTLHELLGKDFTCDEPQLDYVVVKFPRFAFDKFPNVSHVLGTQMKATGEVMALDCNFERAIQKAVNSLDGEHHYLRLNRISGKQTEELQQYAQEGHENRFFAILELIRRDTPLDDIHKWTSIDMYFLKIFQSLINMEAEISKKTIDDFTYEFVQKVKELGFSDQYIAELINKDEGDIRQVRNELGIYPIYKKVITYPQGESGHGSYYYSSYSGKSDLYTSNKPKVLIIGSGPIRIGQGIEFDYSSVHGILSLQAAGYETLIINNNPETVSTDFEIADKLFFEPLTLEDVLHVVEAENVEKVIVQYGGQTSINLAEGLENAGVAIVGTTQFVIDQLEDRDSFYRLLEELDIPHVSGKIASDRNELTKKAKQLGFPIVLRPSYVIGGQGMVIVKNEEELQVFTNKSSQLPFPILIDAFVNGKEYDVDLLSDGSNILIPAIIEHIEKAGVHSGDSYAVIPANSLTMKEKNTIANYAERIIKKLNFVGIMNIQFAISQNEIYCLEVNPRASRTVPIVSKVTGVPMIQYATELLLGKLLKDVTKENGILSDLPFYTVKFPVFSTNKLQGNPTVGPEMKSTGEGISIGKTVEEAFGKVFESYFQNKKDATEIFIEYTDEFDSTSLHHLFKSIQQAGLVVKENIDFNSWMNSPRALAYISFKNDADSIQQKIMASAKRLQVFTQIETVEAFLQAYQFCQDAKYSVISIQEWQGNYLKKKEVMVN</sequence>
<dbReference type="FunFam" id="3.30.470.20:FF:000026">
    <property type="entry name" value="Carbamoyl-phosphate synthase large chain"/>
    <property type="match status" value="1"/>
</dbReference>
<evidence type="ECO:0000256" key="13">
    <source>
        <dbReference type="ARBA" id="ARBA00047359"/>
    </source>
</evidence>
<dbReference type="EMBL" id="JAKTTI010000015">
    <property type="protein sequence ID" value="MCH1625874.1"/>
    <property type="molecule type" value="Genomic_DNA"/>
</dbReference>
<dbReference type="Gene3D" id="3.40.50.20">
    <property type="match status" value="2"/>
</dbReference>
<dbReference type="Proteomes" id="UP001431131">
    <property type="component" value="Unassembled WGS sequence"/>
</dbReference>
<dbReference type="InterPro" id="IPR011761">
    <property type="entry name" value="ATP-grasp"/>
</dbReference>
<keyword evidence="6" id="KW-0479">Metal-binding</keyword>
<keyword evidence="12" id="KW-0464">Manganese</keyword>
<dbReference type="FunFam" id="3.30.470.20:FF:000001">
    <property type="entry name" value="Carbamoyl-phosphate synthase large chain"/>
    <property type="match status" value="1"/>
</dbReference>
<keyword evidence="9 15" id="KW-0067">ATP-binding</keyword>